<proteinExistence type="predicted"/>
<reference evidence="3 4" key="1">
    <citation type="submission" date="2019-03" db="EMBL/GenBank/DDBJ databases">
        <title>Metabolic reconstructions from genomes of highly enriched 'Candidatus Accumulibacter' and 'Candidatus Competibacter' bioreactor populations.</title>
        <authorList>
            <person name="Annavajhala M.K."/>
            <person name="Welles L."/>
            <person name="Abbas B."/>
            <person name="Sorokin D."/>
            <person name="Park H."/>
            <person name="Van Loosdrecht M."/>
            <person name="Chandran K."/>
        </authorList>
    </citation>
    <scope>NUCLEOTIDE SEQUENCE [LARGE SCALE GENOMIC DNA]</scope>
    <source>
        <strain evidence="3 4">SBR_G</strain>
    </source>
</reference>
<dbReference type="RefSeq" id="WP_169250654.1">
    <property type="nucleotide sequence ID" value="NZ_SPMZ01000095.1"/>
</dbReference>
<keyword evidence="2" id="KW-0812">Transmembrane</keyword>
<comment type="caution">
    <text evidence="3">The sequence shown here is derived from an EMBL/GenBank/DDBJ whole genome shotgun (WGS) entry which is preliminary data.</text>
</comment>
<keyword evidence="2" id="KW-1133">Transmembrane helix</keyword>
<evidence type="ECO:0000313" key="4">
    <source>
        <dbReference type="Proteomes" id="UP000760480"/>
    </source>
</evidence>
<gene>
    <name evidence="3" type="ORF">E4P82_20560</name>
</gene>
<keyword evidence="2" id="KW-0472">Membrane</keyword>
<feature type="region of interest" description="Disordered" evidence="1">
    <location>
        <begin position="1"/>
        <end position="25"/>
    </location>
</feature>
<name>A0ABX1TRP7_9GAMM</name>
<feature type="transmembrane region" description="Helical" evidence="2">
    <location>
        <begin position="103"/>
        <end position="120"/>
    </location>
</feature>
<organism evidence="3 4">
    <name type="scientific">Candidatus Competibacter phosphatis</name>
    <dbReference type="NCBI Taxonomy" id="221280"/>
    <lineage>
        <taxon>Bacteria</taxon>
        <taxon>Pseudomonadati</taxon>
        <taxon>Pseudomonadota</taxon>
        <taxon>Gammaproteobacteria</taxon>
        <taxon>Candidatus Competibacteraceae</taxon>
        <taxon>Candidatus Competibacter</taxon>
    </lineage>
</organism>
<evidence type="ECO:0000256" key="1">
    <source>
        <dbReference type="SAM" id="MobiDB-lite"/>
    </source>
</evidence>
<keyword evidence="4" id="KW-1185">Reference proteome</keyword>
<accession>A0ABX1TRP7</accession>
<protein>
    <submittedName>
        <fullName evidence="3">Uncharacterized protein</fullName>
    </submittedName>
</protein>
<dbReference type="Proteomes" id="UP000760480">
    <property type="component" value="Unassembled WGS sequence"/>
</dbReference>
<evidence type="ECO:0000256" key="2">
    <source>
        <dbReference type="SAM" id="Phobius"/>
    </source>
</evidence>
<feature type="transmembrane region" description="Helical" evidence="2">
    <location>
        <begin position="126"/>
        <end position="150"/>
    </location>
</feature>
<evidence type="ECO:0000313" key="3">
    <source>
        <dbReference type="EMBL" id="NMQ21384.1"/>
    </source>
</evidence>
<feature type="compositionally biased region" description="Low complexity" evidence="1">
    <location>
        <begin position="1"/>
        <end position="13"/>
    </location>
</feature>
<sequence length="184" mass="19807">MPTTFPPTRHAVPAAPPPASVPSRRAALRRGVGRYVRARWGDLWGRSHAPPRDWKRLRLGMEAVIGMAPRADSNPPSPLGDAAMARPWGSAARCRQEYQAHAVPARVFLAGAIGSGLMAGDHLVHGYFSSVLTSLGLAFVLAGVALGPAYRCWRLRTRAPGPARAFLRHPAAWWPGPPPPDEPP</sequence>
<dbReference type="EMBL" id="SPMZ01000095">
    <property type="protein sequence ID" value="NMQ21384.1"/>
    <property type="molecule type" value="Genomic_DNA"/>
</dbReference>